<organism evidence="3 4">
    <name type="scientific">Monosiga brevicollis</name>
    <name type="common">Choanoflagellate</name>
    <dbReference type="NCBI Taxonomy" id="81824"/>
    <lineage>
        <taxon>Eukaryota</taxon>
        <taxon>Choanoflagellata</taxon>
        <taxon>Craspedida</taxon>
        <taxon>Salpingoecidae</taxon>
        <taxon>Monosiga</taxon>
    </lineage>
</organism>
<dbReference type="Gene3D" id="1.10.8.10">
    <property type="entry name" value="DNA helicase RuvA subunit, C-terminal domain"/>
    <property type="match status" value="1"/>
</dbReference>
<dbReference type="STRING" id="81824.A9UYR6"/>
<dbReference type="eggNOG" id="KOG2956">
    <property type="taxonomic scope" value="Eukaryota"/>
</dbReference>
<keyword evidence="4" id="KW-1185">Reference proteome</keyword>
<feature type="region of interest" description="Disordered" evidence="1">
    <location>
        <begin position="1036"/>
        <end position="1123"/>
    </location>
</feature>
<reference evidence="3 4" key="1">
    <citation type="journal article" date="2008" name="Nature">
        <title>The genome of the choanoflagellate Monosiga brevicollis and the origin of metazoans.</title>
        <authorList>
            <consortium name="JGI Sequencing"/>
            <person name="King N."/>
            <person name="Westbrook M.J."/>
            <person name="Young S.L."/>
            <person name="Kuo A."/>
            <person name="Abedin M."/>
            <person name="Chapman J."/>
            <person name="Fairclough S."/>
            <person name="Hellsten U."/>
            <person name="Isogai Y."/>
            <person name="Letunic I."/>
            <person name="Marr M."/>
            <person name="Pincus D."/>
            <person name="Putnam N."/>
            <person name="Rokas A."/>
            <person name="Wright K.J."/>
            <person name="Zuzow R."/>
            <person name="Dirks W."/>
            <person name="Good M."/>
            <person name="Goodstein D."/>
            <person name="Lemons D."/>
            <person name="Li W."/>
            <person name="Lyons J.B."/>
            <person name="Morris A."/>
            <person name="Nichols S."/>
            <person name="Richter D.J."/>
            <person name="Salamov A."/>
            <person name="Bork P."/>
            <person name="Lim W.A."/>
            <person name="Manning G."/>
            <person name="Miller W.T."/>
            <person name="McGinnis W."/>
            <person name="Shapiro H."/>
            <person name="Tjian R."/>
            <person name="Grigoriev I.V."/>
            <person name="Rokhsar D."/>
        </authorList>
    </citation>
    <scope>NUCLEOTIDE SEQUENCE [LARGE SCALE GENOMIC DNA]</scope>
    <source>
        <strain evidence="4">MX1 / ATCC 50154</strain>
    </source>
</reference>
<dbReference type="Gene3D" id="1.25.10.10">
    <property type="entry name" value="Leucine-rich Repeat Variant"/>
    <property type="match status" value="4"/>
</dbReference>
<dbReference type="Proteomes" id="UP000001357">
    <property type="component" value="Unassembled WGS sequence"/>
</dbReference>
<dbReference type="InterPro" id="IPR011989">
    <property type="entry name" value="ARM-like"/>
</dbReference>
<feature type="compositionally biased region" description="Basic and acidic residues" evidence="1">
    <location>
        <begin position="641"/>
        <end position="652"/>
    </location>
</feature>
<dbReference type="PANTHER" id="PTHR21567">
    <property type="entry name" value="CLASP"/>
    <property type="match status" value="1"/>
</dbReference>
<evidence type="ECO:0000259" key="2">
    <source>
        <dbReference type="PROSITE" id="PS51140"/>
    </source>
</evidence>
<dbReference type="GO" id="GO:0005815">
    <property type="term" value="C:microtubule organizing center"/>
    <property type="evidence" value="ECO:0000318"/>
    <property type="project" value="GO_Central"/>
</dbReference>
<dbReference type="InterPro" id="IPR024395">
    <property type="entry name" value="CLASP_N_dom"/>
</dbReference>
<dbReference type="GO" id="GO:0090307">
    <property type="term" value="P:mitotic spindle assembly"/>
    <property type="evidence" value="ECO:0000318"/>
    <property type="project" value="GO_Central"/>
</dbReference>
<dbReference type="InterPro" id="IPR048056">
    <property type="entry name" value="AUP1_CUE"/>
</dbReference>
<feature type="compositionally biased region" description="Low complexity" evidence="1">
    <location>
        <begin position="703"/>
        <end position="714"/>
    </location>
</feature>
<dbReference type="InParanoid" id="A9UYR6"/>
<dbReference type="EMBL" id="CH991550">
    <property type="protein sequence ID" value="EDQ89652.1"/>
    <property type="molecule type" value="Genomic_DNA"/>
</dbReference>
<proteinExistence type="predicted"/>
<feature type="compositionally biased region" description="Low complexity" evidence="1">
    <location>
        <begin position="354"/>
        <end position="382"/>
    </location>
</feature>
<feature type="domain" description="CUE" evidence="2">
    <location>
        <begin position="66"/>
        <end position="108"/>
    </location>
</feature>
<dbReference type="OMA" id="KMRHNWL"/>
<dbReference type="GO" id="GO:0043130">
    <property type="term" value="F:ubiquitin binding"/>
    <property type="evidence" value="ECO:0007669"/>
    <property type="project" value="InterPro"/>
</dbReference>
<feature type="compositionally biased region" description="Polar residues" evidence="1">
    <location>
        <begin position="383"/>
        <end position="396"/>
    </location>
</feature>
<name>A9UYR6_MONBE</name>
<evidence type="ECO:0000256" key="1">
    <source>
        <dbReference type="SAM" id="MobiDB-lite"/>
    </source>
</evidence>
<dbReference type="SUPFAM" id="SSF48371">
    <property type="entry name" value="ARM repeat"/>
    <property type="match status" value="2"/>
</dbReference>
<feature type="region of interest" description="Disordered" evidence="1">
    <location>
        <begin position="1138"/>
        <end position="1173"/>
    </location>
</feature>
<dbReference type="GO" id="GO:0036503">
    <property type="term" value="P:ERAD pathway"/>
    <property type="evidence" value="ECO:0007669"/>
    <property type="project" value="InterPro"/>
</dbReference>
<feature type="compositionally biased region" description="Low complexity" evidence="1">
    <location>
        <begin position="1076"/>
        <end position="1087"/>
    </location>
</feature>
<feature type="compositionally biased region" description="Polar residues" evidence="1">
    <location>
        <begin position="762"/>
        <end position="771"/>
    </location>
</feature>
<dbReference type="SMART" id="SM01349">
    <property type="entry name" value="TOG"/>
    <property type="match status" value="3"/>
</dbReference>
<accession>A9UYR6</accession>
<dbReference type="SMART" id="SM00546">
    <property type="entry name" value="CUE"/>
    <property type="match status" value="1"/>
</dbReference>
<feature type="region of interest" description="Disordered" evidence="1">
    <location>
        <begin position="633"/>
        <end position="799"/>
    </location>
</feature>
<dbReference type="GO" id="GO:0072686">
    <property type="term" value="C:mitotic spindle"/>
    <property type="evidence" value="ECO:0000318"/>
    <property type="project" value="GO_Central"/>
</dbReference>
<evidence type="ECO:0000313" key="3">
    <source>
        <dbReference type="EMBL" id="EDQ89652.1"/>
    </source>
</evidence>
<feature type="region of interest" description="Disordered" evidence="1">
    <location>
        <begin position="323"/>
        <end position="408"/>
    </location>
</feature>
<dbReference type="GO" id="GO:0005876">
    <property type="term" value="C:spindle microtubule"/>
    <property type="evidence" value="ECO:0000318"/>
    <property type="project" value="GO_Central"/>
</dbReference>
<gene>
    <name evidence="3" type="ORF">MONBRDRAFT_32317</name>
</gene>
<dbReference type="InterPro" id="IPR034085">
    <property type="entry name" value="TOG"/>
</dbReference>
<dbReference type="Pfam" id="PF02845">
    <property type="entry name" value="CUE"/>
    <property type="match status" value="1"/>
</dbReference>
<dbReference type="GO" id="GO:0005881">
    <property type="term" value="C:cytoplasmic microtubule"/>
    <property type="evidence" value="ECO:0000318"/>
    <property type="project" value="GO_Central"/>
</dbReference>
<dbReference type="Pfam" id="PF12348">
    <property type="entry name" value="CLASP_N"/>
    <property type="match status" value="1"/>
</dbReference>
<feature type="compositionally biased region" description="Polar residues" evidence="1">
    <location>
        <begin position="718"/>
        <end position="728"/>
    </location>
</feature>
<dbReference type="RefSeq" id="XP_001745681.1">
    <property type="nucleotide sequence ID" value="XM_001745629.1"/>
</dbReference>
<feature type="compositionally biased region" description="Polar residues" evidence="1">
    <location>
        <begin position="332"/>
        <end position="342"/>
    </location>
</feature>
<dbReference type="KEGG" id="mbr:MONBRDRAFT_32317"/>
<dbReference type="InterPro" id="IPR003892">
    <property type="entry name" value="CUE"/>
</dbReference>
<evidence type="ECO:0000313" key="4">
    <source>
        <dbReference type="Proteomes" id="UP000001357"/>
    </source>
</evidence>
<dbReference type="GO" id="GO:0008017">
    <property type="term" value="F:microtubule binding"/>
    <property type="evidence" value="ECO:0000318"/>
    <property type="project" value="GO_Central"/>
</dbReference>
<dbReference type="PROSITE" id="PS51140">
    <property type="entry name" value="CUE"/>
    <property type="match status" value="1"/>
</dbReference>
<sequence length="1425" mass="155127">MASAALAVVAMLLRGQLMTALLLAVVGAVVFAVFDGGSDLPPAPSEELAGSGAEGARPDAGTQGLGFEQMITQVQASVPSVKREAIRLDLENTRNVEQTIANLLAQRHAPKTDFEARKKALYADARRQVALSLVRSLSLSLSLSRVSCLVQGRRVNLHVLLLGLVYHGSVKAIAALAERVGEAFRPFVPEVLPGVIERLGDNKEPVRDSSLETLMIIMKGAATPQTVFDELGPAFRHRNWRVRHFGASAVSISRLLDDLIANLSDPNENVREAAMSVLGECYRHIGARLRLDLEKRKVPAAKLSLLQTRFAALRDSGAMLIEDEDDGEAFRPTSSDSTTSNPRRSREPKRRGSESANRSRANSTSSAASSAGGPGPRASNASINTRAVSSRISSHLSAGRNKGGGVSEEEYQAQLDETIPLSMGEREASSFLSDANRVLQDTSGEWEPRADMLRQIRALAAAEDLDVYRSLDDDVRAITAALGKSVEDLRSAIVKEACLTVTMFAIRMQQRFAYSAESIMGPLMNQVAVSIKIIADSARHCLLSLIKNVRHSKVLARVLETHTSKAVLQRRCVADAVALVFEEWDDAQLQRSLNNLKTYFRHALADADAEVRKRARQAFWAWAERQGSEANAFRNTLDATTQKRLDSDRNRGGESSSRRPSATAVPSARGSVALPRRRTETERRSIAKTSSSDNVFNKKATARRATIASARSVAPRSEPNSPSAQRRPTATPGVPVARGTYGARMEASERPSFSPARRVPTKTPSKTPQRRSTLDNERTPTAQRGRSHLPVSTPVSSTHRLARAATISTEFDSPGGSSMTGLLKDIATGLKNADWQERDQALSQLRTLLCDSELEPVAKDFQRICSLLAKQEDIPVGWMRDVVPGLLLKLGTSAPVTVQLEVQKLLDQVAMTFPADVQLFHVLRTLLDPLANHNHKAKNAMMEFSAVLLERMSAADLASVHDQSSSSYRDAVRLMIQLAEEPKSAELRRTTSANLLSMCKINPPLMRRAMAALKPEEAEPLAVLLEANIPGWEESEAPLVSASRPESAGKAPASPDMRRVLATSGLPVASPSTARSGLSSPSHSGLPVATHRPPNGAERHYNPHTYQAERSQSGSQSGSEPELATRLGTTALAKEAPEDLNNHNNHHGNGLSRTGSTLSVDAPATSPPVPQSPHLVVAGRQVAIGDAIDTLDGRTDSYSLQMLAAMHKLVKEDPARVTGHMDRLISSILALVADQELAVRKQSLRILSHLIQQQAAYFDGEYENVITTLLDIQKNDTHAEILHKCMEILTLIGKQAEPVRTIRLLLPYVKAAPTSKEEQQGCTAALFMLDKNLVPRLTAEQALSNLSWIMPAILECFVSSIAEVRKSGVFISVSLHLLLGREALEPYINQLNRGHQKLLDLYVQRKETRTEQKMAVLSHVQSTDV</sequence>
<dbReference type="GeneID" id="5890820"/>
<dbReference type="InterPro" id="IPR016024">
    <property type="entry name" value="ARM-type_fold"/>
</dbReference>
<dbReference type="PANTHER" id="PTHR21567:SF9">
    <property type="entry name" value="CLIP-ASSOCIATING PROTEIN"/>
    <property type="match status" value="1"/>
</dbReference>
<protein>
    <recommendedName>
        <fullName evidence="2">CUE domain-containing protein</fullName>
    </recommendedName>
</protein>
<dbReference type="CDD" id="cd14420">
    <property type="entry name" value="CUE_AUP1"/>
    <property type="match status" value="1"/>
</dbReference>
<dbReference type="FunCoup" id="A9UYR6">
    <property type="interactions" value="1011"/>
</dbReference>